<dbReference type="CDD" id="cd01672">
    <property type="entry name" value="TMPK"/>
    <property type="match status" value="1"/>
</dbReference>
<evidence type="ECO:0000256" key="1">
    <source>
        <dbReference type="ARBA" id="ARBA00004992"/>
    </source>
</evidence>
<protein>
    <recommendedName>
        <fullName evidence="3">dTMP kinase</fullName>
        <ecNumber evidence="3">2.7.4.9</ecNumber>
    </recommendedName>
</protein>
<gene>
    <name evidence="10" type="primary">ORF32905</name>
</gene>
<comment type="pathway">
    <text evidence="1">Pyrimidine metabolism; dTTP biosynthesis.</text>
</comment>
<keyword evidence="6" id="KW-0547">Nucleotide-binding</keyword>
<dbReference type="PANTHER" id="PTHR10344:SF1">
    <property type="entry name" value="THYMIDYLATE KINASE"/>
    <property type="match status" value="1"/>
</dbReference>
<keyword evidence="7" id="KW-0418">Kinase</keyword>
<dbReference type="AlphaFoldDB" id="A0A0B6YQ44"/>
<dbReference type="InterPro" id="IPR039430">
    <property type="entry name" value="Thymidylate_kin-like_dom"/>
</dbReference>
<dbReference type="EC" id="2.7.4.9" evidence="3"/>
<dbReference type="PROSITE" id="PS01331">
    <property type="entry name" value="THYMIDYLATE_KINASE"/>
    <property type="match status" value="1"/>
</dbReference>
<dbReference type="GO" id="GO:0006235">
    <property type="term" value="P:dTTP biosynthetic process"/>
    <property type="evidence" value="ECO:0007669"/>
    <property type="project" value="TreeGrafter"/>
</dbReference>
<reference evidence="10" key="1">
    <citation type="submission" date="2014-12" db="EMBL/GenBank/DDBJ databases">
        <title>Insight into the proteome of Arion vulgaris.</title>
        <authorList>
            <person name="Aradska J."/>
            <person name="Bulat T."/>
            <person name="Smidak R."/>
            <person name="Sarate P."/>
            <person name="Gangsoo J."/>
            <person name="Sialana F."/>
            <person name="Bilban M."/>
            <person name="Lubec G."/>
        </authorList>
    </citation>
    <scope>NUCLEOTIDE SEQUENCE</scope>
    <source>
        <tissue evidence="10">Skin</tissue>
    </source>
</reference>
<evidence type="ECO:0000256" key="3">
    <source>
        <dbReference type="ARBA" id="ARBA00012980"/>
    </source>
</evidence>
<dbReference type="InterPro" id="IPR018094">
    <property type="entry name" value="Thymidylate_kinase"/>
</dbReference>
<evidence type="ECO:0000256" key="5">
    <source>
        <dbReference type="ARBA" id="ARBA00022727"/>
    </source>
</evidence>
<dbReference type="GO" id="GO:0004550">
    <property type="term" value="F:nucleoside diphosphate kinase activity"/>
    <property type="evidence" value="ECO:0007669"/>
    <property type="project" value="TreeGrafter"/>
</dbReference>
<dbReference type="InterPro" id="IPR018095">
    <property type="entry name" value="Thymidylate_kin_CS"/>
</dbReference>
<evidence type="ECO:0000259" key="9">
    <source>
        <dbReference type="Pfam" id="PF02223"/>
    </source>
</evidence>
<dbReference type="GO" id="GO:0005524">
    <property type="term" value="F:ATP binding"/>
    <property type="evidence" value="ECO:0007669"/>
    <property type="project" value="UniProtKB-KW"/>
</dbReference>
<keyword evidence="8" id="KW-0067">ATP-binding</keyword>
<organism evidence="10">
    <name type="scientific">Arion vulgaris</name>
    <dbReference type="NCBI Taxonomy" id="1028688"/>
    <lineage>
        <taxon>Eukaryota</taxon>
        <taxon>Metazoa</taxon>
        <taxon>Spiralia</taxon>
        <taxon>Lophotrochozoa</taxon>
        <taxon>Mollusca</taxon>
        <taxon>Gastropoda</taxon>
        <taxon>Heterobranchia</taxon>
        <taxon>Euthyneura</taxon>
        <taxon>Panpulmonata</taxon>
        <taxon>Eupulmonata</taxon>
        <taxon>Stylommatophora</taxon>
        <taxon>Helicina</taxon>
        <taxon>Arionoidea</taxon>
        <taxon>Arionidae</taxon>
        <taxon>Arion</taxon>
    </lineage>
</organism>
<dbReference type="InterPro" id="IPR027417">
    <property type="entry name" value="P-loop_NTPase"/>
</dbReference>
<evidence type="ECO:0000256" key="7">
    <source>
        <dbReference type="ARBA" id="ARBA00022777"/>
    </source>
</evidence>
<keyword evidence="4" id="KW-0808">Transferase</keyword>
<dbReference type="EMBL" id="HACG01011519">
    <property type="protein sequence ID" value="CEK58384.1"/>
    <property type="molecule type" value="Transcribed_RNA"/>
</dbReference>
<comment type="similarity">
    <text evidence="2">Belongs to the thymidylate kinase family.</text>
</comment>
<evidence type="ECO:0000256" key="8">
    <source>
        <dbReference type="ARBA" id="ARBA00022840"/>
    </source>
</evidence>
<dbReference type="GO" id="GO:0006227">
    <property type="term" value="P:dUDP biosynthetic process"/>
    <property type="evidence" value="ECO:0007669"/>
    <property type="project" value="TreeGrafter"/>
</dbReference>
<dbReference type="NCBIfam" id="TIGR00041">
    <property type="entry name" value="DTMP_kinase"/>
    <property type="match status" value="1"/>
</dbReference>
<dbReference type="Gene3D" id="3.40.50.300">
    <property type="entry name" value="P-loop containing nucleotide triphosphate hydrolases"/>
    <property type="match status" value="1"/>
</dbReference>
<evidence type="ECO:0000256" key="2">
    <source>
        <dbReference type="ARBA" id="ARBA00009776"/>
    </source>
</evidence>
<dbReference type="SUPFAM" id="SSF52540">
    <property type="entry name" value="P-loop containing nucleoside triphosphate hydrolases"/>
    <property type="match status" value="1"/>
</dbReference>
<dbReference type="GO" id="GO:0005829">
    <property type="term" value="C:cytosol"/>
    <property type="evidence" value="ECO:0007669"/>
    <property type="project" value="TreeGrafter"/>
</dbReference>
<evidence type="ECO:0000256" key="6">
    <source>
        <dbReference type="ARBA" id="ARBA00022741"/>
    </source>
</evidence>
<accession>A0A0B6YQ44</accession>
<sequence>MNGCVKGGIRGALIVFEGCDRSGKSTQCAKLAEKLIADGKKVKLMKFPDRTTPIGQMIDRYLKQTEELDDHTIHLLFSSNRWEAMQKMVNLLKSGTTLIVDRYAYSGVAYSAAKTVNGDASIDALHNEVYNITTEVIKISERLPLLQLWKDETIPNNSNK</sequence>
<keyword evidence="5" id="KW-0545">Nucleotide biosynthesis</keyword>
<dbReference type="Pfam" id="PF02223">
    <property type="entry name" value="Thymidylate_kin"/>
    <property type="match status" value="1"/>
</dbReference>
<feature type="domain" description="Thymidylate kinase-like" evidence="9">
    <location>
        <begin position="16"/>
        <end position="118"/>
    </location>
</feature>
<dbReference type="PANTHER" id="PTHR10344">
    <property type="entry name" value="THYMIDYLATE KINASE"/>
    <property type="match status" value="1"/>
</dbReference>
<dbReference type="GO" id="GO:0005634">
    <property type="term" value="C:nucleus"/>
    <property type="evidence" value="ECO:0007669"/>
    <property type="project" value="TreeGrafter"/>
</dbReference>
<dbReference type="GO" id="GO:0004798">
    <property type="term" value="F:dTMP kinase activity"/>
    <property type="evidence" value="ECO:0007669"/>
    <property type="project" value="UniProtKB-EC"/>
</dbReference>
<dbReference type="GO" id="GO:0006233">
    <property type="term" value="P:dTDP biosynthetic process"/>
    <property type="evidence" value="ECO:0007669"/>
    <property type="project" value="InterPro"/>
</dbReference>
<evidence type="ECO:0000313" key="10">
    <source>
        <dbReference type="EMBL" id="CEK58384.1"/>
    </source>
</evidence>
<evidence type="ECO:0000256" key="4">
    <source>
        <dbReference type="ARBA" id="ARBA00022679"/>
    </source>
</evidence>
<proteinExistence type="inferred from homology"/>
<name>A0A0B6YQ44_9EUPU</name>